<keyword evidence="4" id="KW-0676">Redox-active center</keyword>
<dbReference type="CDD" id="cd02966">
    <property type="entry name" value="TlpA_like_family"/>
    <property type="match status" value="1"/>
</dbReference>
<comment type="subcellular location">
    <subcellularLocation>
        <location evidence="1">Cell envelope</location>
    </subcellularLocation>
</comment>
<dbReference type="RefSeq" id="WP_132771400.1">
    <property type="nucleotide sequence ID" value="NZ_JAOQNK010000001.1"/>
</dbReference>
<proteinExistence type="predicted"/>
<evidence type="ECO:0000259" key="5">
    <source>
        <dbReference type="PROSITE" id="PS51352"/>
    </source>
</evidence>
<protein>
    <submittedName>
        <fullName evidence="6">TlpA disulfide reductase family protein</fullName>
    </submittedName>
</protein>
<name>A0ABV0BYX4_9SPHI</name>
<accession>A0ABV0BYX4</accession>
<dbReference type="SUPFAM" id="SSF52833">
    <property type="entry name" value="Thioredoxin-like"/>
    <property type="match status" value="1"/>
</dbReference>
<evidence type="ECO:0000256" key="4">
    <source>
        <dbReference type="ARBA" id="ARBA00023284"/>
    </source>
</evidence>
<evidence type="ECO:0000256" key="1">
    <source>
        <dbReference type="ARBA" id="ARBA00004196"/>
    </source>
</evidence>
<dbReference type="InterPro" id="IPR017937">
    <property type="entry name" value="Thioredoxin_CS"/>
</dbReference>
<evidence type="ECO:0000256" key="2">
    <source>
        <dbReference type="ARBA" id="ARBA00022748"/>
    </source>
</evidence>
<organism evidence="6 7">
    <name type="scientific">Sphingobacterium kitahiroshimense</name>
    <dbReference type="NCBI Taxonomy" id="470446"/>
    <lineage>
        <taxon>Bacteria</taxon>
        <taxon>Pseudomonadati</taxon>
        <taxon>Bacteroidota</taxon>
        <taxon>Sphingobacteriia</taxon>
        <taxon>Sphingobacteriales</taxon>
        <taxon>Sphingobacteriaceae</taxon>
        <taxon>Sphingobacterium</taxon>
    </lineage>
</organism>
<dbReference type="InterPro" id="IPR013766">
    <property type="entry name" value="Thioredoxin_domain"/>
</dbReference>
<dbReference type="InterPro" id="IPR025380">
    <property type="entry name" value="DUF4369"/>
</dbReference>
<dbReference type="Pfam" id="PF00578">
    <property type="entry name" value="AhpC-TSA"/>
    <property type="match status" value="1"/>
</dbReference>
<gene>
    <name evidence="6" type="ORF">ABE541_21040</name>
</gene>
<dbReference type="PANTHER" id="PTHR42852">
    <property type="entry name" value="THIOL:DISULFIDE INTERCHANGE PROTEIN DSBE"/>
    <property type="match status" value="1"/>
</dbReference>
<dbReference type="Gene3D" id="3.40.30.10">
    <property type="entry name" value="Glutaredoxin"/>
    <property type="match status" value="1"/>
</dbReference>
<keyword evidence="7" id="KW-1185">Reference proteome</keyword>
<dbReference type="Pfam" id="PF14289">
    <property type="entry name" value="DUF4369"/>
    <property type="match status" value="1"/>
</dbReference>
<keyword evidence="3" id="KW-1015">Disulfide bond</keyword>
<evidence type="ECO:0000256" key="3">
    <source>
        <dbReference type="ARBA" id="ARBA00023157"/>
    </source>
</evidence>
<evidence type="ECO:0000313" key="7">
    <source>
        <dbReference type="Proteomes" id="UP001409291"/>
    </source>
</evidence>
<dbReference type="PROSITE" id="PS51352">
    <property type="entry name" value="THIOREDOXIN_2"/>
    <property type="match status" value="1"/>
</dbReference>
<feature type="domain" description="Thioredoxin" evidence="5">
    <location>
        <begin position="241"/>
        <end position="383"/>
    </location>
</feature>
<reference evidence="6 7" key="1">
    <citation type="submission" date="2024-04" db="EMBL/GenBank/DDBJ databases">
        <title>WGS of bacteria from Torrens River.</title>
        <authorList>
            <person name="Wyrsch E.R."/>
            <person name="Drigo B."/>
        </authorList>
    </citation>
    <scope>NUCLEOTIDE SEQUENCE [LARGE SCALE GENOMIC DNA]</scope>
    <source>
        <strain evidence="6 7">TWI391</strain>
    </source>
</reference>
<evidence type="ECO:0000313" key="6">
    <source>
        <dbReference type="EMBL" id="MEN5379765.1"/>
    </source>
</evidence>
<dbReference type="EMBL" id="JBDJNQ010000011">
    <property type="protein sequence ID" value="MEN5379765.1"/>
    <property type="molecule type" value="Genomic_DNA"/>
</dbReference>
<dbReference type="InterPro" id="IPR036249">
    <property type="entry name" value="Thioredoxin-like_sf"/>
</dbReference>
<comment type="caution">
    <text evidence="6">The sequence shown here is derived from an EMBL/GenBank/DDBJ whole genome shotgun (WGS) entry which is preliminary data.</text>
</comment>
<dbReference type="InterPro" id="IPR050553">
    <property type="entry name" value="Thioredoxin_ResA/DsbE_sf"/>
</dbReference>
<keyword evidence="2" id="KW-0201">Cytochrome c-type biogenesis</keyword>
<sequence>MIFKRAVKILAIIFVFITIVTPLFSQRKFDIQGTGKQILDGEIIYLSYRNEGRYILDSTFVKNNSFKFEGIIENIPIRASLYRNQNPTHNYDFIYDRLSLYLEEGIISVQSMDSLNNARISGTAVNNTFQLLQERLALLEKERLSIKDPDYFSEEERKDTALVNKNRSLLEANYYKQCDVQLAFAKEFSNSYVSLDLVNNIARNNKYNHLAEEVFNLLSDSLLQLPKAAVTKEFFLNKNKVRIGSIAPEFEMNDRFGRNIKLSNYRGKYLLLDFWASWCLPCRQEHPNLIAVYDDFKGANFDILSVSIDSKKDKWLNAIIEDGLIWSQISDLKASNGEVYQKYGIGTIPCNFLLDPHGKVIAKDLKGQDLTDKIKEVVNMQANMY</sequence>
<dbReference type="PANTHER" id="PTHR42852:SF6">
    <property type="entry name" value="THIOL:DISULFIDE INTERCHANGE PROTEIN DSBE"/>
    <property type="match status" value="1"/>
</dbReference>
<dbReference type="InterPro" id="IPR000866">
    <property type="entry name" value="AhpC/TSA"/>
</dbReference>
<dbReference type="Proteomes" id="UP001409291">
    <property type="component" value="Unassembled WGS sequence"/>
</dbReference>
<dbReference type="PROSITE" id="PS00194">
    <property type="entry name" value="THIOREDOXIN_1"/>
    <property type="match status" value="1"/>
</dbReference>